<name>X1BFV7_9ZZZZ</name>
<sequence length="122" mass="13552">MDRNEAERIRDEAIEVAEYKYDLVLGAAREECDALCDEALEKYDAAVEIAEAAYDIAMDEDEDSEDLEEIPWADQAQSTLQEIIEIAELVPVLFRGHGVSETDNKADNALDSIAEIAESALE</sequence>
<dbReference type="AlphaFoldDB" id="X1BFV7"/>
<dbReference type="EMBL" id="BART01016310">
    <property type="protein sequence ID" value="GAG80087.1"/>
    <property type="molecule type" value="Genomic_DNA"/>
</dbReference>
<gene>
    <name evidence="1" type="ORF">S01H4_31405</name>
</gene>
<protein>
    <submittedName>
        <fullName evidence="1">Uncharacterized protein</fullName>
    </submittedName>
</protein>
<evidence type="ECO:0000313" key="1">
    <source>
        <dbReference type="EMBL" id="GAG80087.1"/>
    </source>
</evidence>
<proteinExistence type="predicted"/>
<comment type="caution">
    <text evidence="1">The sequence shown here is derived from an EMBL/GenBank/DDBJ whole genome shotgun (WGS) entry which is preliminary data.</text>
</comment>
<accession>X1BFV7</accession>
<organism evidence="1">
    <name type="scientific">marine sediment metagenome</name>
    <dbReference type="NCBI Taxonomy" id="412755"/>
    <lineage>
        <taxon>unclassified sequences</taxon>
        <taxon>metagenomes</taxon>
        <taxon>ecological metagenomes</taxon>
    </lineage>
</organism>
<reference evidence="1" key="1">
    <citation type="journal article" date="2014" name="Front. Microbiol.">
        <title>High frequency of phylogenetically diverse reductive dehalogenase-homologous genes in deep subseafloor sedimentary metagenomes.</title>
        <authorList>
            <person name="Kawai M."/>
            <person name="Futagami T."/>
            <person name="Toyoda A."/>
            <person name="Takaki Y."/>
            <person name="Nishi S."/>
            <person name="Hori S."/>
            <person name="Arai W."/>
            <person name="Tsubouchi T."/>
            <person name="Morono Y."/>
            <person name="Uchiyama I."/>
            <person name="Ito T."/>
            <person name="Fujiyama A."/>
            <person name="Inagaki F."/>
            <person name="Takami H."/>
        </authorList>
    </citation>
    <scope>NUCLEOTIDE SEQUENCE</scope>
    <source>
        <strain evidence="1">Expedition CK06-06</strain>
    </source>
</reference>